<reference evidence="5 6" key="1">
    <citation type="submission" date="2019-12" db="EMBL/GenBank/DDBJ databases">
        <title>Halocatena pleomorpha gen. nov. sp. nov., an extremely halophilic archaeon of family Halobacteriaceae isolated from saltpan soil.</title>
        <authorList>
            <person name="Pal Y."/>
            <person name="Verma A."/>
            <person name="Krishnamurthi S."/>
            <person name="Kumar P."/>
        </authorList>
    </citation>
    <scope>NUCLEOTIDE SEQUENCE [LARGE SCALE GENOMIC DNA]</scope>
    <source>
        <strain evidence="5 6">JCM 16495</strain>
    </source>
</reference>
<evidence type="ECO:0000256" key="2">
    <source>
        <dbReference type="RuleBase" id="RU003616"/>
    </source>
</evidence>
<evidence type="ECO:0000256" key="1">
    <source>
        <dbReference type="PROSITE-ProRule" id="PRU00285"/>
    </source>
</evidence>
<feature type="compositionally biased region" description="Acidic residues" evidence="3">
    <location>
        <begin position="171"/>
        <end position="195"/>
    </location>
</feature>
<dbReference type="Proteomes" id="UP000451471">
    <property type="component" value="Unassembled WGS sequence"/>
</dbReference>
<dbReference type="InterPro" id="IPR008978">
    <property type="entry name" value="HSP20-like_chaperone"/>
</dbReference>
<dbReference type="Pfam" id="PF00011">
    <property type="entry name" value="HSP20"/>
    <property type="match status" value="1"/>
</dbReference>
<name>A0A6B0GTF0_9EURY</name>
<comment type="caution">
    <text evidence="5">The sequence shown here is derived from an EMBL/GenBank/DDBJ whole genome shotgun (WGS) entry which is preliminary data.</text>
</comment>
<evidence type="ECO:0000313" key="5">
    <source>
        <dbReference type="EMBL" id="MWG35415.1"/>
    </source>
</evidence>
<accession>A0A6B0GTF0</accession>
<dbReference type="InterPro" id="IPR002068">
    <property type="entry name" value="A-crystallin/Hsp20_dom"/>
</dbReference>
<dbReference type="OrthoDB" id="210205at2157"/>
<feature type="region of interest" description="Disordered" evidence="3">
    <location>
        <begin position="120"/>
        <end position="195"/>
    </location>
</feature>
<evidence type="ECO:0000256" key="3">
    <source>
        <dbReference type="SAM" id="MobiDB-lite"/>
    </source>
</evidence>
<dbReference type="PROSITE" id="PS01031">
    <property type="entry name" value="SHSP"/>
    <property type="match status" value="1"/>
</dbReference>
<dbReference type="SUPFAM" id="SSF49764">
    <property type="entry name" value="HSP20-like chaperones"/>
    <property type="match status" value="1"/>
</dbReference>
<comment type="similarity">
    <text evidence="1 2">Belongs to the small heat shock protein (HSP20) family.</text>
</comment>
<dbReference type="EMBL" id="WSZK01000023">
    <property type="protein sequence ID" value="MWG35415.1"/>
    <property type="molecule type" value="Genomic_DNA"/>
</dbReference>
<dbReference type="Gene3D" id="2.60.40.790">
    <property type="match status" value="1"/>
</dbReference>
<evidence type="ECO:0000313" key="6">
    <source>
        <dbReference type="Proteomes" id="UP000451471"/>
    </source>
</evidence>
<proteinExistence type="inferred from homology"/>
<gene>
    <name evidence="5" type="ORF">GQS65_13125</name>
</gene>
<feature type="domain" description="SHSP" evidence="4">
    <location>
        <begin position="21"/>
        <end position="139"/>
    </location>
</feature>
<protein>
    <submittedName>
        <fullName evidence="5">Hsp20 family protein</fullName>
    </submittedName>
</protein>
<keyword evidence="6" id="KW-1185">Reference proteome</keyword>
<organism evidence="5 6">
    <name type="scientific">Halomarina oriensis</name>
    <dbReference type="NCBI Taxonomy" id="671145"/>
    <lineage>
        <taxon>Archaea</taxon>
        <taxon>Methanobacteriati</taxon>
        <taxon>Methanobacteriota</taxon>
        <taxon>Stenosarchaea group</taxon>
        <taxon>Halobacteria</taxon>
        <taxon>Halobacteriales</taxon>
        <taxon>Natronomonadaceae</taxon>
        <taxon>Halomarina</taxon>
    </lineage>
</organism>
<sequence>MFKELGERVESTVLEGIGRSSARWQERTPLKVDLLESDEAFLAVFDAPGVRREDVEVRFDENTLFVRIDRFREFYDDHDMRLPGRGLSLDGSVDLPTDATVDAREAEATVTQNGTLRVRIPKTETGREVTVDDESVPHDTDGDSTEEGSSDALGDTSVDTDDVGSANDAETGLDEEEIPDGPEDDAFEGPDDGEQ</sequence>
<dbReference type="AlphaFoldDB" id="A0A6B0GTF0"/>
<evidence type="ECO:0000259" key="4">
    <source>
        <dbReference type="PROSITE" id="PS01031"/>
    </source>
</evidence>
<dbReference type="CDD" id="cd06464">
    <property type="entry name" value="ACD_sHsps-like"/>
    <property type="match status" value="1"/>
</dbReference>
<dbReference type="RefSeq" id="WP_158205096.1">
    <property type="nucleotide sequence ID" value="NZ_WSZK01000023.1"/>
</dbReference>
<feature type="compositionally biased region" description="Basic and acidic residues" evidence="3">
    <location>
        <begin position="121"/>
        <end position="141"/>
    </location>
</feature>